<keyword evidence="1 2" id="KW-0732">Signal</keyword>
<dbReference type="AlphaFoldDB" id="A0A0C3CDU8"/>
<name>A0A0C3CDU8_HEBCY</name>
<protein>
    <recommendedName>
        <fullName evidence="5">ABC transporter substrate-binding protein</fullName>
    </recommendedName>
</protein>
<proteinExistence type="predicted"/>
<dbReference type="HOGENOM" id="CLU_026974_5_1_1"/>
<gene>
    <name evidence="3" type="ORF">M413DRAFT_71572</name>
</gene>
<dbReference type="Pfam" id="PF13343">
    <property type="entry name" value="SBP_bac_6"/>
    <property type="match status" value="1"/>
</dbReference>
<feature type="chain" id="PRO_5002173128" description="ABC transporter substrate-binding protein" evidence="2">
    <location>
        <begin position="21"/>
        <end position="365"/>
    </location>
</feature>
<dbReference type="PANTHER" id="PTHR30006">
    <property type="entry name" value="THIAMINE-BINDING PERIPLASMIC PROTEIN-RELATED"/>
    <property type="match status" value="1"/>
</dbReference>
<dbReference type="Proteomes" id="UP000053424">
    <property type="component" value="Unassembled WGS sequence"/>
</dbReference>
<reference evidence="4" key="2">
    <citation type="submission" date="2015-01" db="EMBL/GenBank/DDBJ databases">
        <title>Evolutionary Origins and Diversification of the Mycorrhizal Mutualists.</title>
        <authorList>
            <consortium name="DOE Joint Genome Institute"/>
            <consortium name="Mycorrhizal Genomics Consortium"/>
            <person name="Kohler A."/>
            <person name="Kuo A."/>
            <person name="Nagy L.G."/>
            <person name="Floudas D."/>
            <person name="Copeland A."/>
            <person name="Barry K.W."/>
            <person name="Cichocki N."/>
            <person name="Veneault-Fourrey C."/>
            <person name="LaButti K."/>
            <person name="Lindquist E.A."/>
            <person name="Lipzen A."/>
            <person name="Lundell T."/>
            <person name="Morin E."/>
            <person name="Murat C."/>
            <person name="Riley R."/>
            <person name="Ohm R."/>
            <person name="Sun H."/>
            <person name="Tunlid A."/>
            <person name="Henrissat B."/>
            <person name="Grigoriev I.V."/>
            <person name="Hibbett D.S."/>
            <person name="Martin F."/>
        </authorList>
    </citation>
    <scope>NUCLEOTIDE SEQUENCE [LARGE SCALE GENOMIC DNA]</scope>
    <source>
        <strain evidence="4">h7</strain>
    </source>
</reference>
<evidence type="ECO:0000256" key="2">
    <source>
        <dbReference type="SAM" id="SignalP"/>
    </source>
</evidence>
<dbReference type="PANTHER" id="PTHR30006:SF2">
    <property type="entry name" value="ABC TRANSPORTER SUBSTRATE-BINDING PROTEIN"/>
    <property type="match status" value="1"/>
</dbReference>
<evidence type="ECO:0000256" key="1">
    <source>
        <dbReference type="ARBA" id="ARBA00022729"/>
    </source>
</evidence>
<dbReference type="SUPFAM" id="SSF53850">
    <property type="entry name" value="Periplasmic binding protein-like II"/>
    <property type="match status" value="1"/>
</dbReference>
<dbReference type="Gene3D" id="3.40.190.10">
    <property type="entry name" value="Periplasmic binding protein-like II"/>
    <property type="match status" value="2"/>
</dbReference>
<dbReference type="EMBL" id="KN831779">
    <property type="protein sequence ID" value="KIM41776.1"/>
    <property type="molecule type" value="Genomic_DNA"/>
</dbReference>
<organism evidence="3 4">
    <name type="scientific">Hebeloma cylindrosporum</name>
    <dbReference type="NCBI Taxonomy" id="76867"/>
    <lineage>
        <taxon>Eukaryota</taxon>
        <taxon>Fungi</taxon>
        <taxon>Dikarya</taxon>
        <taxon>Basidiomycota</taxon>
        <taxon>Agaricomycotina</taxon>
        <taxon>Agaricomycetes</taxon>
        <taxon>Agaricomycetidae</taxon>
        <taxon>Agaricales</taxon>
        <taxon>Agaricineae</taxon>
        <taxon>Hymenogastraceae</taxon>
        <taxon>Hebeloma</taxon>
    </lineage>
</organism>
<accession>A0A0C3CDU8</accession>
<dbReference type="STRING" id="686832.A0A0C3CDU8"/>
<evidence type="ECO:0000313" key="3">
    <source>
        <dbReference type="EMBL" id="KIM41776.1"/>
    </source>
</evidence>
<dbReference type="OrthoDB" id="124329at2759"/>
<keyword evidence="4" id="KW-1185">Reference proteome</keyword>
<sequence>MYALLGLVFGLFLSATPTLSASVEVETRSMQEIYLSALQENKTLRVSWGGDVRTSGDLIASAFEESFPGITVQVLGDLSKYLDGRINRVYQTSAGLDDGADVVVIQSVHNFPQWKEQNRLLNYKPVNWDDIYPEFVDADGAYAGYYIFTFGPTVYNPLVYQISDLPQYYTDYLADQWANKIILPYPNDDDAVLYLFTLITNKYGWSFIDTLATQGVMWVRGTATPSLYIAENNSSISLSNLFARSDSISFASSTAFAEGVNSSINSDVYMAWPQTGAIFATTPAPETAKLFMNFLLSDERQALVGDDGFATRRTFDTGGVFNQANVEPLGYGEFMSDRRLVESWRLQFERIFGTPQGLDPLDLAL</sequence>
<reference evidence="3 4" key="1">
    <citation type="submission" date="2014-04" db="EMBL/GenBank/DDBJ databases">
        <authorList>
            <consortium name="DOE Joint Genome Institute"/>
            <person name="Kuo A."/>
            <person name="Gay G."/>
            <person name="Dore J."/>
            <person name="Kohler A."/>
            <person name="Nagy L.G."/>
            <person name="Floudas D."/>
            <person name="Copeland A."/>
            <person name="Barry K.W."/>
            <person name="Cichocki N."/>
            <person name="Veneault-Fourrey C."/>
            <person name="LaButti K."/>
            <person name="Lindquist E.A."/>
            <person name="Lipzen A."/>
            <person name="Lundell T."/>
            <person name="Morin E."/>
            <person name="Murat C."/>
            <person name="Sun H."/>
            <person name="Tunlid A."/>
            <person name="Henrissat B."/>
            <person name="Grigoriev I.V."/>
            <person name="Hibbett D.S."/>
            <person name="Martin F."/>
            <person name="Nordberg H.P."/>
            <person name="Cantor M.N."/>
            <person name="Hua S.X."/>
        </authorList>
    </citation>
    <scope>NUCLEOTIDE SEQUENCE [LARGE SCALE GENOMIC DNA]</scope>
    <source>
        <strain evidence="4">h7</strain>
    </source>
</reference>
<evidence type="ECO:0008006" key="5">
    <source>
        <dbReference type="Google" id="ProtNLM"/>
    </source>
</evidence>
<feature type="signal peptide" evidence="2">
    <location>
        <begin position="1"/>
        <end position="20"/>
    </location>
</feature>
<evidence type="ECO:0000313" key="4">
    <source>
        <dbReference type="Proteomes" id="UP000053424"/>
    </source>
</evidence>